<evidence type="ECO:0000256" key="9">
    <source>
        <dbReference type="SAM" id="Phobius"/>
    </source>
</evidence>
<sequence length="452" mass="51433">MIKKMMPVKPRPRPITSCFTIRRVSRLFDMRALAPVAGRKHTNGVAADGLCDEELLYSKRHPDSFLSVVRHLLIVGHYIGVLPAPTNSGCKFRWLSLHVVFSVGVTAAVAFRIIVYLYCVFVGYMTFFDTVVSTRIGFTVLGLLMFVTYIRLASRWRKFVVCFLRIEHRQGSLEPAGIAPSLSLRRRVVLMTMATLALGFLEVLLQQFTFPLSRDLDEYDSFSDILADHYYGLFNHIATAVSYNPAVLFAAEFSSAVTNFVLNYNDLFIMIVSMVIVRRFKHQRKILAVNCFKDSAYWKSARERFHDLSELTREVDQHVSVQVLLSCLNNFFSICIQLQHAVSPPFGAPCVLRRMYYCFSLLFVVVRSGAVMFAASSIPEESRALKRALYSVPSNQYTAETQRFLTQVISDDVTLTGLGLFTINRSFILRMLGTIATYEILLFQTYRSEVHS</sequence>
<accession>A0A6P8YS26</accession>
<comment type="similarity">
    <text evidence="2">Belongs to the insect chemoreceptor superfamily. Gustatory receptor (GR) family. Gr5a subfamily.</text>
</comment>
<feature type="transmembrane region" description="Helical" evidence="9">
    <location>
        <begin position="131"/>
        <end position="150"/>
    </location>
</feature>
<dbReference type="GO" id="GO:0008527">
    <property type="term" value="F:taste receptor activity"/>
    <property type="evidence" value="ECO:0007669"/>
    <property type="project" value="InterPro"/>
</dbReference>
<evidence type="ECO:0000256" key="8">
    <source>
        <dbReference type="PIRNR" id="PIRNR038981"/>
    </source>
</evidence>
<name>A0A6P8YS26_THRPL</name>
<keyword evidence="10" id="KW-1185">Reference proteome</keyword>
<dbReference type="GO" id="GO:0050916">
    <property type="term" value="P:sensory perception of sweet taste"/>
    <property type="evidence" value="ECO:0007669"/>
    <property type="project" value="UniProtKB-ARBA"/>
</dbReference>
<keyword evidence="6 9" id="KW-0472">Membrane</keyword>
<keyword evidence="3" id="KW-1003">Cell membrane</keyword>
<dbReference type="GO" id="GO:0007165">
    <property type="term" value="P:signal transduction"/>
    <property type="evidence" value="ECO:0007669"/>
    <property type="project" value="UniProtKB-KW"/>
</dbReference>
<dbReference type="AlphaFoldDB" id="A0A6P8YS26"/>
<feature type="transmembrane region" description="Helical" evidence="9">
    <location>
        <begin position="99"/>
        <end position="125"/>
    </location>
</feature>
<protein>
    <recommendedName>
        <fullName evidence="8">Gustatory receptor</fullName>
    </recommendedName>
</protein>
<organism evidence="11">
    <name type="scientific">Thrips palmi</name>
    <name type="common">Melon thrips</name>
    <dbReference type="NCBI Taxonomy" id="161013"/>
    <lineage>
        <taxon>Eukaryota</taxon>
        <taxon>Metazoa</taxon>
        <taxon>Ecdysozoa</taxon>
        <taxon>Arthropoda</taxon>
        <taxon>Hexapoda</taxon>
        <taxon>Insecta</taxon>
        <taxon>Pterygota</taxon>
        <taxon>Neoptera</taxon>
        <taxon>Paraneoptera</taxon>
        <taxon>Thysanoptera</taxon>
        <taxon>Terebrantia</taxon>
        <taxon>Thripoidea</taxon>
        <taxon>Thripidae</taxon>
        <taxon>Thrips</taxon>
    </lineage>
</organism>
<gene>
    <name evidence="11" type="primary">LOC117646169</name>
</gene>
<evidence type="ECO:0000256" key="6">
    <source>
        <dbReference type="ARBA" id="ARBA00023136"/>
    </source>
</evidence>
<dbReference type="PANTHER" id="PTHR21421">
    <property type="entry name" value="GUSTATORY RECEPTOR"/>
    <property type="match status" value="1"/>
</dbReference>
<dbReference type="Pfam" id="PF06151">
    <property type="entry name" value="Trehalose_recp"/>
    <property type="match status" value="1"/>
</dbReference>
<dbReference type="InParanoid" id="A0A6P8YS26"/>
<comment type="function">
    <text evidence="8">Plays a role in the sugar gustatory response.</text>
</comment>
<evidence type="ECO:0000256" key="4">
    <source>
        <dbReference type="ARBA" id="ARBA00022692"/>
    </source>
</evidence>
<dbReference type="GO" id="GO:0005886">
    <property type="term" value="C:plasma membrane"/>
    <property type="evidence" value="ECO:0007669"/>
    <property type="project" value="UniProtKB-SubCell"/>
</dbReference>
<reference evidence="11" key="1">
    <citation type="submission" date="2025-08" db="UniProtKB">
        <authorList>
            <consortium name="RefSeq"/>
        </authorList>
    </citation>
    <scope>IDENTIFICATION</scope>
    <source>
        <tissue evidence="11">Total insect</tissue>
    </source>
</reference>
<dbReference type="KEGG" id="tpal:117646169"/>
<evidence type="ECO:0000256" key="7">
    <source>
        <dbReference type="ARBA" id="ARBA00023170"/>
    </source>
</evidence>
<feature type="transmembrane region" description="Helical" evidence="9">
    <location>
        <begin position="188"/>
        <end position="208"/>
    </location>
</feature>
<evidence type="ECO:0000256" key="1">
    <source>
        <dbReference type="ARBA" id="ARBA00004651"/>
    </source>
</evidence>
<dbReference type="RefSeq" id="XP_034242833.1">
    <property type="nucleotide sequence ID" value="XM_034386942.1"/>
</dbReference>
<dbReference type="InterPro" id="IPR009318">
    <property type="entry name" value="Gustatory_rcpt"/>
</dbReference>
<feature type="transmembrane region" description="Helical" evidence="9">
    <location>
        <begin position="256"/>
        <end position="277"/>
    </location>
</feature>
<keyword evidence="5 9" id="KW-1133">Transmembrane helix</keyword>
<keyword evidence="4 9" id="KW-0812">Transmembrane</keyword>
<evidence type="ECO:0000313" key="10">
    <source>
        <dbReference type="Proteomes" id="UP000515158"/>
    </source>
</evidence>
<keyword evidence="7 8" id="KW-0675">Receptor</keyword>
<evidence type="ECO:0000256" key="2">
    <source>
        <dbReference type="ARBA" id="ARBA00005327"/>
    </source>
</evidence>
<feature type="transmembrane region" description="Helical" evidence="9">
    <location>
        <begin position="356"/>
        <end position="378"/>
    </location>
</feature>
<evidence type="ECO:0000256" key="5">
    <source>
        <dbReference type="ARBA" id="ARBA00022989"/>
    </source>
</evidence>
<proteinExistence type="inferred from homology"/>
<evidence type="ECO:0000256" key="3">
    <source>
        <dbReference type="ARBA" id="ARBA00022475"/>
    </source>
</evidence>
<dbReference type="GeneID" id="117646169"/>
<dbReference type="PANTHER" id="PTHR21421:SF29">
    <property type="entry name" value="GUSTATORY RECEPTOR 5A FOR TREHALOSE-RELATED"/>
    <property type="match status" value="1"/>
</dbReference>
<evidence type="ECO:0000313" key="11">
    <source>
        <dbReference type="RefSeq" id="XP_034242833.1"/>
    </source>
</evidence>
<dbReference type="Proteomes" id="UP000515158">
    <property type="component" value="Unplaced"/>
</dbReference>
<dbReference type="PIRSF" id="PIRSF038981">
    <property type="entry name" value="GRP"/>
    <property type="match status" value="1"/>
</dbReference>
<dbReference type="OrthoDB" id="5800391at2759"/>
<comment type="subcellular location">
    <subcellularLocation>
        <location evidence="1">Cell membrane</location>
        <topology evidence="1">Multi-pass membrane protein</topology>
    </subcellularLocation>
</comment>
<keyword evidence="8" id="KW-0807">Transducer</keyword>